<comment type="caution">
    <text evidence="2">The sequence shown here is derived from an EMBL/GenBank/DDBJ whole genome shotgun (WGS) entry which is preliminary data.</text>
</comment>
<dbReference type="InterPro" id="IPR001036">
    <property type="entry name" value="Acrflvin-R"/>
</dbReference>
<evidence type="ECO:0000313" key="2">
    <source>
        <dbReference type="EMBL" id="RWX46095.1"/>
    </source>
</evidence>
<feature type="transmembrane region" description="Helical" evidence="1">
    <location>
        <begin position="172"/>
        <end position="192"/>
    </location>
</feature>
<feature type="transmembrane region" description="Helical" evidence="1">
    <location>
        <begin position="96"/>
        <end position="116"/>
    </location>
</feature>
<feature type="transmembrane region" description="Helical" evidence="1">
    <location>
        <begin position="212"/>
        <end position="238"/>
    </location>
</feature>
<keyword evidence="1" id="KW-0812">Transmembrane</keyword>
<feature type="transmembrane region" description="Helical" evidence="1">
    <location>
        <begin position="122"/>
        <end position="144"/>
    </location>
</feature>
<sequence>MDYTGSLGNINRINNQRTVTVKANVDETKIPGPVVREQAEKLLAKMHLPPGYTARFTGENQDQQESQEFLSQAFVIALFFIFLILVTQFNSVSQPFIIMSSVMLSMGGAFFGLMLYRQPFGIIMTGIGVISLAGVVVNNAIVLIDYTNKLRENGFALLEAVISAGATRLRPVLLTAVTTVLGLIPMVTGVSYDFRNLCISWVSESSQWWQSMAIVVIFGLLVATFLTLVVVPVFYFLIERSKEIFVAGREEFERKRMEAYLVLAGEEKVQINGK</sequence>
<keyword evidence="3" id="KW-1185">Reference proteome</keyword>
<protein>
    <submittedName>
        <fullName evidence="2">AcrB/AcrD/AcrF family protein</fullName>
    </submittedName>
</protein>
<feature type="transmembrane region" description="Helical" evidence="1">
    <location>
        <begin position="69"/>
        <end position="89"/>
    </location>
</feature>
<dbReference type="Proteomes" id="UP000287853">
    <property type="component" value="Unassembled WGS sequence"/>
</dbReference>
<dbReference type="PANTHER" id="PTHR32063:SF0">
    <property type="entry name" value="SWARMING MOTILITY PROTEIN SWRC"/>
    <property type="match status" value="1"/>
</dbReference>
<keyword evidence="1" id="KW-1133">Transmembrane helix</keyword>
<keyword evidence="1" id="KW-0472">Membrane</keyword>
<evidence type="ECO:0000256" key="1">
    <source>
        <dbReference type="SAM" id="Phobius"/>
    </source>
</evidence>
<proteinExistence type="predicted"/>
<dbReference type="EMBL" id="MTKO01000069">
    <property type="protein sequence ID" value="RWX46095.1"/>
    <property type="molecule type" value="Genomic_DNA"/>
</dbReference>
<dbReference type="PANTHER" id="PTHR32063">
    <property type="match status" value="1"/>
</dbReference>
<dbReference type="Gene3D" id="1.20.1640.10">
    <property type="entry name" value="Multidrug efflux transporter AcrB transmembrane domain"/>
    <property type="match status" value="1"/>
</dbReference>
<dbReference type="Pfam" id="PF00873">
    <property type="entry name" value="ACR_tran"/>
    <property type="match status" value="1"/>
</dbReference>
<dbReference type="SUPFAM" id="SSF82866">
    <property type="entry name" value="Multidrug efflux transporter AcrB transmembrane domain"/>
    <property type="match status" value="1"/>
</dbReference>
<gene>
    <name evidence="2" type="ORF">H206_00387</name>
</gene>
<dbReference type="GO" id="GO:0042910">
    <property type="term" value="F:xenobiotic transmembrane transporter activity"/>
    <property type="evidence" value="ECO:0007669"/>
    <property type="project" value="TreeGrafter"/>
</dbReference>
<evidence type="ECO:0000313" key="3">
    <source>
        <dbReference type="Proteomes" id="UP000287853"/>
    </source>
</evidence>
<accession>A0A3S3R7G1</accession>
<organism evidence="2 3">
    <name type="scientific">Candidatus Electrothrix aarhusensis</name>
    <dbReference type="NCBI Taxonomy" id="1859131"/>
    <lineage>
        <taxon>Bacteria</taxon>
        <taxon>Pseudomonadati</taxon>
        <taxon>Thermodesulfobacteriota</taxon>
        <taxon>Desulfobulbia</taxon>
        <taxon>Desulfobulbales</taxon>
        <taxon>Desulfobulbaceae</taxon>
        <taxon>Candidatus Electrothrix</taxon>
    </lineage>
</organism>
<name>A0A3S3R7G1_9BACT</name>
<dbReference type="AlphaFoldDB" id="A0A3S3R7G1"/>
<reference evidence="2 3" key="1">
    <citation type="submission" date="2017-01" db="EMBL/GenBank/DDBJ databases">
        <title>The cable genome- insights into the physiology and evolution of filamentous bacteria capable of sulfide oxidation via long distance electron transfer.</title>
        <authorList>
            <person name="Schreiber L."/>
            <person name="Bjerg J.T."/>
            <person name="Boggild A."/>
            <person name="Van De Vossenberg J."/>
            <person name="Meysman F."/>
            <person name="Nielsen L.P."/>
            <person name="Schramm A."/>
            <person name="Kjeldsen K.U."/>
        </authorList>
    </citation>
    <scope>NUCLEOTIDE SEQUENCE [LARGE SCALE GENOMIC DNA]</scope>
    <source>
        <strain evidence="2">MCF</strain>
    </source>
</reference>
<dbReference type="GO" id="GO:0005886">
    <property type="term" value="C:plasma membrane"/>
    <property type="evidence" value="ECO:0007669"/>
    <property type="project" value="TreeGrafter"/>
</dbReference>